<evidence type="ECO:0000313" key="4">
    <source>
        <dbReference type="Proteomes" id="UP000695562"/>
    </source>
</evidence>
<keyword evidence="1" id="KW-1133">Transmembrane helix</keyword>
<organism evidence="3 4">
    <name type="scientific">Polysphondylium violaceum</name>
    <dbReference type="NCBI Taxonomy" id="133409"/>
    <lineage>
        <taxon>Eukaryota</taxon>
        <taxon>Amoebozoa</taxon>
        <taxon>Evosea</taxon>
        <taxon>Eumycetozoa</taxon>
        <taxon>Dictyostelia</taxon>
        <taxon>Dictyosteliales</taxon>
        <taxon>Dictyosteliaceae</taxon>
        <taxon>Polysphondylium</taxon>
    </lineage>
</organism>
<protein>
    <recommendedName>
        <fullName evidence="5">Right handed beta helix domain-containing protein</fullName>
    </recommendedName>
</protein>
<dbReference type="PANTHER" id="PTHR31318">
    <property type="entry name" value="EXPRESSED PROTEIN-RELATED"/>
    <property type="match status" value="1"/>
</dbReference>
<dbReference type="AlphaFoldDB" id="A0A8J4Q3Z1"/>
<dbReference type="EMBL" id="AJWJ01000006">
    <property type="protein sequence ID" value="KAF2078352.1"/>
    <property type="molecule type" value="Genomic_DNA"/>
</dbReference>
<evidence type="ECO:0008006" key="5">
    <source>
        <dbReference type="Google" id="ProtNLM"/>
    </source>
</evidence>
<dbReference type="PANTHER" id="PTHR31318:SF1">
    <property type="entry name" value="POLYMORPHIC MEMBRANE PROTEIN REPEAT-CONTAINING PROTEIN-RELATED"/>
    <property type="match status" value="1"/>
</dbReference>
<gene>
    <name evidence="3" type="ORF">CYY_000336</name>
</gene>
<name>A0A8J4Q3Z1_9MYCE</name>
<proteinExistence type="predicted"/>
<comment type="caution">
    <text evidence="3">The sequence shown here is derived from an EMBL/GenBank/DDBJ whole genome shotgun (WGS) entry which is preliminary data.</text>
</comment>
<keyword evidence="1" id="KW-0812">Transmembrane</keyword>
<keyword evidence="4" id="KW-1185">Reference proteome</keyword>
<sequence length="549" mass="61377">MSRKLQLLFLILFFSLPNSIYGDSNENIGPQSSENVLNSELSFFVLSDPIDNYTAIGCGDSFHNPCNSIQDAIYAFQNKTFFQSNDSNSQVVTLSTPFVLNLFGNTHFKSRTVSLDHLNIKFQSYYSNQVTIEGFPIPVESNFTKEPLFTVEFTDYTNIVFKNIIFSSFESSVVKVFFSNSSILFEKCTFVENTFNTGDGLIDYRSTSSRENKLISFINCLYVGQKGILGSITINNAKLFIFNSTFGSNKNLGFVLKNSDLIIDGSSFSANNIYKQSNGMLQGLFECENCYVTITGSEFINHELDVSLLYFKNGRVDISKSKILNNRNYIYYGDYIPGGLIFAQDLDMRIANSDFNSNTANYSILYSSGCQINIESGHFIDNQSFNKTIISIKDSEAFYKETIIRSSNPQNNIISISNSKATIDQSTILISKSLSKISAIECERSELFFIDSSIENYDNDENLVCNTGCLSYSKGNSTFTTVKRGKIQSSNSLLCPPKVRKLNGGAIAAIIVCVTAFIVIVVGVVFILKRKNIFIKQNYGQLSDDETPK</sequence>
<accession>A0A8J4Q3Z1</accession>
<feature type="chain" id="PRO_5035156600" description="Right handed beta helix domain-containing protein" evidence="2">
    <location>
        <begin position="23"/>
        <end position="549"/>
    </location>
</feature>
<evidence type="ECO:0000313" key="3">
    <source>
        <dbReference type="EMBL" id="KAF2078352.1"/>
    </source>
</evidence>
<evidence type="ECO:0000256" key="1">
    <source>
        <dbReference type="SAM" id="Phobius"/>
    </source>
</evidence>
<reference evidence="3" key="1">
    <citation type="submission" date="2020-01" db="EMBL/GenBank/DDBJ databases">
        <title>Development of genomics and gene disruption for Polysphondylium violaceum indicates a role for the polyketide synthase stlB in stalk morphogenesis.</title>
        <authorList>
            <person name="Narita B."/>
            <person name="Kawabe Y."/>
            <person name="Kin K."/>
            <person name="Saito T."/>
            <person name="Gibbs R."/>
            <person name="Kuspa A."/>
            <person name="Muzny D."/>
            <person name="Queller D."/>
            <person name="Richards S."/>
            <person name="Strassman J."/>
            <person name="Sucgang R."/>
            <person name="Worley K."/>
            <person name="Schaap P."/>
        </authorList>
    </citation>
    <scope>NUCLEOTIDE SEQUENCE</scope>
    <source>
        <strain evidence="3">QSvi11</strain>
    </source>
</reference>
<feature type="signal peptide" evidence="2">
    <location>
        <begin position="1"/>
        <end position="22"/>
    </location>
</feature>
<keyword evidence="2" id="KW-0732">Signal</keyword>
<evidence type="ECO:0000256" key="2">
    <source>
        <dbReference type="SAM" id="SignalP"/>
    </source>
</evidence>
<feature type="transmembrane region" description="Helical" evidence="1">
    <location>
        <begin position="505"/>
        <end position="528"/>
    </location>
</feature>
<keyword evidence="1" id="KW-0472">Membrane</keyword>
<dbReference type="Proteomes" id="UP000695562">
    <property type="component" value="Unassembled WGS sequence"/>
</dbReference>